<dbReference type="EMBL" id="JAWHQM010000001">
    <property type="protein sequence ID" value="KAK5624492.1"/>
    <property type="molecule type" value="Genomic_DNA"/>
</dbReference>
<evidence type="ECO:0000313" key="3">
    <source>
        <dbReference type="Proteomes" id="UP001305414"/>
    </source>
</evidence>
<keyword evidence="1" id="KW-0732">Signal</keyword>
<protein>
    <submittedName>
        <fullName evidence="2">Uncharacterized protein</fullName>
    </submittedName>
</protein>
<evidence type="ECO:0000256" key="1">
    <source>
        <dbReference type="SAM" id="SignalP"/>
    </source>
</evidence>
<sequence>MALLPLVLLLCRRLVSGWEMELELQPNMLPEELVRGFVVRFDDSVIGRRGRGRWEILFFVDFGISEDDSPEGRVDVLLKGLE</sequence>
<feature type="chain" id="PRO_5043039600" evidence="1">
    <location>
        <begin position="18"/>
        <end position="82"/>
    </location>
</feature>
<dbReference type="AlphaFoldDB" id="A0AAN7UBR4"/>
<reference evidence="2 3" key="1">
    <citation type="submission" date="2023-10" db="EMBL/GenBank/DDBJ databases">
        <title>Draft genome sequence of Xylaria bambusicola isolate GMP-LS, the root and basal stem rot pathogen of sugarcane in Indonesia.</title>
        <authorList>
            <person name="Selvaraj P."/>
            <person name="Muralishankar V."/>
            <person name="Muruganantham S."/>
            <person name="Sp S."/>
            <person name="Haryani S."/>
            <person name="Lau K.J.X."/>
            <person name="Naqvi N.I."/>
        </authorList>
    </citation>
    <scope>NUCLEOTIDE SEQUENCE [LARGE SCALE GENOMIC DNA]</scope>
    <source>
        <strain evidence="2">GMP-LS</strain>
    </source>
</reference>
<proteinExistence type="predicted"/>
<dbReference type="Proteomes" id="UP001305414">
    <property type="component" value="Unassembled WGS sequence"/>
</dbReference>
<feature type="signal peptide" evidence="1">
    <location>
        <begin position="1"/>
        <end position="17"/>
    </location>
</feature>
<comment type="caution">
    <text evidence="2">The sequence shown here is derived from an EMBL/GenBank/DDBJ whole genome shotgun (WGS) entry which is preliminary data.</text>
</comment>
<name>A0AAN7UBR4_9PEZI</name>
<organism evidence="2 3">
    <name type="scientific">Xylaria bambusicola</name>
    <dbReference type="NCBI Taxonomy" id="326684"/>
    <lineage>
        <taxon>Eukaryota</taxon>
        <taxon>Fungi</taxon>
        <taxon>Dikarya</taxon>
        <taxon>Ascomycota</taxon>
        <taxon>Pezizomycotina</taxon>
        <taxon>Sordariomycetes</taxon>
        <taxon>Xylariomycetidae</taxon>
        <taxon>Xylariales</taxon>
        <taxon>Xylariaceae</taxon>
        <taxon>Xylaria</taxon>
    </lineage>
</organism>
<gene>
    <name evidence="2" type="ORF">RRF57_000208</name>
</gene>
<accession>A0AAN7UBR4</accession>
<evidence type="ECO:0000313" key="2">
    <source>
        <dbReference type="EMBL" id="KAK5624492.1"/>
    </source>
</evidence>
<keyword evidence="3" id="KW-1185">Reference proteome</keyword>